<evidence type="ECO:0000256" key="1">
    <source>
        <dbReference type="SAM" id="MobiDB-lite"/>
    </source>
</evidence>
<keyword evidence="3" id="KW-1185">Reference proteome</keyword>
<dbReference type="Proteomes" id="UP001200430">
    <property type="component" value="Unassembled WGS sequence"/>
</dbReference>
<dbReference type="EMBL" id="JAKGUD010000004">
    <property type="protein sequence ID" value="MCF4142280.1"/>
    <property type="molecule type" value="Genomic_DNA"/>
</dbReference>
<reference evidence="2 3" key="1">
    <citation type="submission" date="2022-01" db="EMBL/GenBank/DDBJ databases">
        <title>Dethiosulfovibrio faecalis sp. nov., a novel proteolytic, non-sulfur-reducing bacterium isolated from a marine aquaculture solid waste bioreactor.</title>
        <authorList>
            <person name="Grabowski S."/>
            <person name="Apolinario E."/>
            <person name="Schneider N."/>
            <person name="Marshall C.W."/>
            <person name="Sowers K.R."/>
        </authorList>
    </citation>
    <scope>NUCLEOTIDE SEQUENCE [LARGE SCALE GENOMIC DNA]</scope>
    <source>
        <strain evidence="2 3">DSM 12537</strain>
    </source>
</reference>
<evidence type="ECO:0000313" key="3">
    <source>
        <dbReference type="Proteomes" id="UP001200430"/>
    </source>
</evidence>
<gene>
    <name evidence="2" type="ORF">L2W38_05590</name>
</gene>
<comment type="caution">
    <text evidence="2">The sequence shown here is derived from an EMBL/GenBank/DDBJ whole genome shotgun (WGS) entry which is preliminary data.</text>
</comment>
<organism evidence="2 3">
    <name type="scientific">Dethiosulfovibrio marinus</name>
    <dbReference type="NCBI Taxonomy" id="133532"/>
    <lineage>
        <taxon>Bacteria</taxon>
        <taxon>Thermotogati</taxon>
        <taxon>Synergistota</taxon>
        <taxon>Synergistia</taxon>
        <taxon>Synergistales</taxon>
        <taxon>Dethiosulfovibrionaceae</taxon>
        <taxon>Dethiosulfovibrio</taxon>
    </lineage>
</organism>
<dbReference type="RefSeq" id="WP_236099034.1">
    <property type="nucleotide sequence ID" value="NZ_JAKGUD010000004.1"/>
</dbReference>
<accession>A0ABS9EQV7</accession>
<proteinExistence type="predicted"/>
<protein>
    <submittedName>
        <fullName evidence="2">Uncharacterized protein</fullName>
    </submittedName>
</protein>
<evidence type="ECO:0000313" key="2">
    <source>
        <dbReference type="EMBL" id="MCF4142280.1"/>
    </source>
</evidence>
<feature type="region of interest" description="Disordered" evidence="1">
    <location>
        <begin position="1"/>
        <end position="22"/>
    </location>
</feature>
<sequence>MQGKKEDKKTRRRREIVEAGQMNISRPRETATYLVLLVAELEHSVDQWEGEEARKRASEALGELLIRTIGGDEHVFQEDFF</sequence>
<name>A0ABS9EQV7_9BACT</name>